<proteinExistence type="predicted"/>
<dbReference type="EMBL" id="DS547123">
    <property type="protein sequence ID" value="EDR03537.1"/>
    <property type="molecule type" value="Genomic_DNA"/>
</dbReference>
<name>B0DP25_LACBS</name>
<dbReference type="HOGENOM" id="CLU_2210493_0_0_1"/>
<dbReference type="AlphaFoldDB" id="B0DP25"/>
<dbReference type="Proteomes" id="UP000001194">
    <property type="component" value="Unassembled WGS sequence"/>
</dbReference>
<dbReference type="KEGG" id="lbc:LACBIDRAFT_331300"/>
<dbReference type="GeneID" id="6081326"/>
<feature type="compositionally biased region" description="Acidic residues" evidence="1">
    <location>
        <begin position="1"/>
        <end position="41"/>
    </location>
</feature>
<dbReference type="InParanoid" id="B0DP25"/>
<organism evidence="3">
    <name type="scientific">Laccaria bicolor (strain S238N-H82 / ATCC MYA-4686)</name>
    <name type="common">Bicoloured deceiver</name>
    <name type="synonym">Laccaria laccata var. bicolor</name>
    <dbReference type="NCBI Taxonomy" id="486041"/>
    <lineage>
        <taxon>Eukaryota</taxon>
        <taxon>Fungi</taxon>
        <taxon>Dikarya</taxon>
        <taxon>Basidiomycota</taxon>
        <taxon>Agaricomycotina</taxon>
        <taxon>Agaricomycetes</taxon>
        <taxon>Agaricomycetidae</taxon>
        <taxon>Agaricales</taxon>
        <taxon>Agaricineae</taxon>
        <taxon>Hydnangiaceae</taxon>
        <taxon>Laccaria</taxon>
    </lineage>
</organism>
<dbReference type="RefSeq" id="XP_001885685.1">
    <property type="nucleotide sequence ID" value="XM_001885650.1"/>
</dbReference>
<feature type="region of interest" description="Disordered" evidence="1">
    <location>
        <begin position="1"/>
        <end position="86"/>
    </location>
</feature>
<evidence type="ECO:0000256" key="1">
    <source>
        <dbReference type="SAM" id="MobiDB-lite"/>
    </source>
</evidence>
<evidence type="ECO:0000313" key="2">
    <source>
        <dbReference type="EMBL" id="EDR03537.1"/>
    </source>
</evidence>
<evidence type="ECO:0000313" key="3">
    <source>
        <dbReference type="Proteomes" id="UP000001194"/>
    </source>
</evidence>
<keyword evidence="3" id="KW-1185">Reference proteome</keyword>
<sequence length="107" mass="11465">MDVDEDFVEGVTDEDNDGSASNSEEDAEGEDDEENEDDAPNPEETYAEKEIEGDFDGAVNSGGGGTVNLGWRRNGRLSDTDQGVGMQSLVTADKLVREAENSKFISA</sequence>
<reference evidence="2 3" key="1">
    <citation type="journal article" date="2008" name="Nature">
        <title>The genome of Laccaria bicolor provides insights into mycorrhizal symbiosis.</title>
        <authorList>
            <person name="Martin F."/>
            <person name="Aerts A."/>
            <person name="Ahren D."/>
            <person name="Brun A."/>
            <person name="Danchin E.G.J."/>
            <person name="Duchaussoy F."/>
            <person name="Gibon J."/>
            <person name="Kohler A."/>
            <person name="Lindquist E."/>
            <person name="Pereda V."/>
            <person name="Salamov A."/>
            <person name="Shapiro H.J."/>
            <person name="Wuyts J."/>
            <person name="Blaudez D."/>
            <person name="Buee M."/>
            <person name="Brokstein P."/>
            <person name="Canbaeck B."/>
            <person name="Cohen D."/>
            <person name="Courty P.E."/>
            <person name="Coutinho P.M."/>
            <person name="Delaruelle C."/>
            <person name="Detter J.C."/>
            <person name="Deveau A."/>
            <person name="DiFazio S."/>
            <person name="Duplessis S."/>
            <person name="Fraissinet-Tachet L."/>
            <person name="Lucic E."/>
            <person name="Frey-Klett P."/>
            <person name="Fourrey C."/>
            <person name="Feussner I."/>
            <person name="Gay G."/>
            <person name="Grimwood J."/>
            <person name="Hoegger P.J."/>
            <person name="Jain P."/>
            <person name="Kilaru S."/>
            <person name="Labbe J."/>
            <person name="Lin Y.C."/>
            <person name="Legue V."/>
            <person name="Le Tacon F."/>
            <person name="Marmeisse R."/>
            <person name="Melayah D."/>
            <person name="Montanini B."/>
            <person name="Muratet M."/>
            <person name="Nehls U."/>
            <person name="Niculita-Hirzel H."/>
            <person name="Oudot-Le Secq M.P."/>
            <person name="Peter M."/>
            <person name="Quesneville H."/>
            <person name="Rajashekar B."/>
            <person name="Reich M."/>
            <person name="Rouhier N."/>
            <person name="Schmutz J."/>
            <person name="Yin T."/>
            <person name="Chalot M."/>
            <person name="Henrissat B."/>
            <person name="Kuees U."/>
            <person name="Lucas S."/>
            <person name="Van de Peer Y."/>
            <person name="Podila G.K."/>
            <person name="Polle A."/>
            <person name="Pukkila P.J."/>
            <person name="Richardson P.M."/>
            <person name="Rouze P."/>
            <person name="Sanders I.R."/>
            <person name="Stajich J.E."/>
            <person name="Tunlid A."/>
            <person name="Tuskan G."/>
            <person name="Grigoriev I.V."/>
        </authorList>
    </citation>
    <scope>NUCLEOTIDE SEQUENCE [LARGE SCALE GENOMIC DNA]</scope>
    <source>
        <strain evidence="3">S238N-H82 / ATCC MYA-4686</strain>
    </source>
</reference>
<gene>
    <name evidence="2" type="ORF">LACBIDRAFT_331300</name>
</gene>
<accession>B0DP25</accession>
<protein>
    <submittedName>
        <fullName evidence="2">Predicted protein</fullName>
    </submittedName>
</protein>